<evidence type="ECO:0000256" key="3">
    <source>
        <dbReference type="ARBA" id="ARBA00022475"/>
    </source>
</evidence>
<evidence type="ECO:0000256" key="1">
    <source>
        <dbReference type="ARBA" id="ARBA00004651"/>
    </source>
</evidence>
<organism evidence="9 10">
    <name type="scientific">Actinomadura geliboluensis</name>
    <dbReference type="NCBI Taxonomy" id="882440"/>
    <lineage>
        <taxon>Bacteria</taxon>
        <taxon>Bacillati</taxon>
        <taxon>Actinomycetota</taxon>
        <taxon>Actinomycetes</taxon>
        <taxon>Streptosporangiales</taxon>
        <taxon>Thermomonosporaceae</taxon>
        <taxon>Actinomadura</taxon>
    </lineage>
</organism>
<feature type="transmembrane region" description="Helical" evidence="7">
    <location>
        <begin position="214"/>
        <end position="231"/>
    </location>
</feature>
<evidence type="ECO:0000256" key="5">
    <source>
        <dbReference type="ARBA" id="ARBA00022989"/>
    </source>
</evidence>
<evidence type="ECO:0000256" key="6">
    <source>
        <dbReference type="ARBA" id="ARBA00023136"/>
    </source>
</evidence>
<dbReference type="EMBL" id="VCKZ01000032">
    <property type="protein sequence ID" value="TMR41081.1"/>
    <property type="molecule type" value="Genomic_DNA"/>
</dbReference>
<comment type="subcellular location">
    <subcellularLocation>
        <location evidence="1">Cell membrane</location>
        <topology evidence="1">Multi-pass membrane protein</topology>
    </subcellularLocation>
</comment>
<name>A0A5S4H8H9_9ACTN</name>
<protein>
    <submittedName>
        <fullName evidence="9">Sodium:proton antiporter</fullName>
    </submittedName>
</protein>
<evidence type="ECO:0000256" key="2">
    <source>
        <dbReference type="ARBA" id="ARBA00009425"/>
    </source>
</evidence>
<evidence type="ECO:0000313" key="10">
    <source>
        <dbReference type="Proteomes" id="UP000305238"/>
    </source>
</evidence>
<dbReference type="PANTHER" id="PTHR33932">
    <property type="entry name" value="NA(+)/H(+) ANTIPORTER SUBUNIT B"/>
    <property type="match status" value="1"/>
</dbReference>
<keyword evidence="10" id="KW-1185">Reference proteome</keyword>
<evidence type="ECO:0000313" key="9">
    <source>
        <dbReference type="EMBL" id="TMR41081.1"/>
    </source>
</evidence>
<dbReference type="GO" id="GO:0005886">
    <property type="term" value="C:plasma membrane"/>
    <property type="evidence" value="ECO:0007669"/>
    <property type="project" value="UniProtKB-SubCell"/>
</dbReference>
<gene>
    <name evidence="9" type="ORF">ETD96_07340</name>
</gene>
<dbReference type="PANTHER" id="PTHR33932:SF4">
    <property type="entry name" value="NA(+)_H(+) ANTIPORTER SUBUNIT B"/>
    <property type="match status" value="1"/>
</dbReference>
<evidence type="ECO:0000256" key="7">
    <source>
        <dbReference type="SAM" id="Phobius"/>
    </source>
</evidence>
<dbReference type="Pfam" id="PF04039">
    <property type="entry name" value="MnhB"/>
    <property type="match status" value="1"/>
</dbReference>
<dbReference type="InterPro" id="IPR007182">
    <property type="entry name" value="MnhB"/>
</dbReference>
<sequence length="248" mass="26261">MKARWRRVLVLPPLAAILSVLIWGYTGLPDFGARIGEYGRLINQNAQGQRHITNFVTAVMFDYRGMDTMIEEFILFTAVMGLVLLLRSSREAATGRPPPDNVTSDAVRTVGGVLAPVLLLFGLWVISFGYITPGGGFQGGVLASGGALLLWLAGGHRQFRRLAPTTLLDATEGLGAAAYVALGFLGLTAGAAFLTNTLPLGSAGTLASGGTTAALNWAAGVEVTAAFVLIYREFIEEYTQPSDARADQ</sequence>
<dbReference type="AlphaFoldDB" id="A0A5S4H8H9"/>
<comment type="similarity">
    <text evidence="2">Belongs to the CPA3 antiporters (TC 2.A.63) subunit B family.</text>
</comment>
<dbReference type="OrthoDB" id="3476978at2"/>
<reference evidence="9 10" key="1">
    <citation type="submission" date="2019-05" db="EMBL/GenBank/DDBJ databases">
        <title>Draft genome sequence of Actinomadura geliboluensis A8036.</title>
        <authorList>
            <person name="Saricaoglu S."/>
            <person name="Isik K."/>
        </authorList>
    </citation>
    <scope>NUCLEOTIDE SEQUENCE [LARGE SCALE GENOMIC DNA]</scope>
    <source>
        <strain evidence="9 10">A8036</strain>
    </source>
</reference>
<feature type="transmembrane region" description="Helical" evidence="7">
    <location>
        <begin position="107"/>
        <end position="131"/>
    </location>
</feature>
<evidence type="ECO:0000259" key="8">
    <source>
        <dbReference type="Pfam" id="PF04039"/>
    </source>
</evidence>
<dbReference type="RefSeq" id="WP_138635523.1">
    <property type="nucleotide sequence ID" value="NZ_JASWDG010000002.1"/>
</dbReference>
<keyword evidence="3" id="KW-1003">Cell membrane</keyword>
<feature type="transmembrane region" description="Helical" evidence="7">
    <location>
        <begin position="69"/>
        <end position="86"/>
    </location>
</feature>
<keyword evidence="5 7" id="KW-1133">Transmembrane helix</keyword>
<keyword evidence="6 7" id="KW-0472">Membrane</keyword>
<accession>A0A5S4H8H9</accession>
<feature type="transmembrane region" description="Helical" evidence="7">
    <location>
        <begin position="137"/>
        <end position="154"/>
    </location>
</feature>
<proteinExistence type="inferred from homology"/>
<feature type="transmembrane region" description="Helical" evidence="7">
    <location>
        <begin position="174"/>
        <end position="194"/>
    </location>
</feature>
<dbReference type="Proteomes" id="UP000305238">
    <property type="component" value="Unassembled WGS sequence"/>
</dbReference>
<keyword evidence="4 7" id="KW-0812">Transmembrane</keyword>
<dbReference type="InterPro" id="IPR050622">
    <property type="entry name" value="CPA3_antiporter_subunitB"/>
</dbReference>
<comment type="caution">
    <text evidence="9">The sequence shown here is derived from an EMBL/GenBank/DDBJ whole genome shotgun (WGS) entry which is preliminary data.</text>
</comment>
<feature type="domain" description="Na+/H+ antiporter MnhB subunit-related protein" evidence="8">
    <location>
        <begin position="107"/>
        <end position="228"/>
    </location>
</feature>
<evidence type="ECO:0000256" key="4">
    <source>
        <dbReference type="ARBA" id="ARBA00022692"/>
    </source>
</evidence>